<evidence type="ECO:0000256" key="1">
    <source>
        <dbReference type="SAM" id="MobiDB-lite"/>
    </source>
</evidence>
<protein>
    <submittedName>
        <fullName evidence="2">Uncharacterized protein</fullName>
    </submittedName>
</protein>
<dbReference type="EMBL" id="VSRR010011895">
    <property type="protein sequence ID" value="MPC53810.1"/>
    <property type="molecule type" value="Genomic_DNA"/>
</dbReference>
<keyword evidence="3" id="KW-1185">Reference proteome</keyword>
<reference evidence="2 3" key="1">
    <citation type="submission" date="2019-05" db="EMBL/GenBank/DDBJ databases">
        <title>Another draft genome of Portunus trituberculatus and its Hox gene families provides insights of decapod evolution.</title>
        <authorList>
            <person name="Jeong J.-H."/>
            <person name="Song I."/>
            <person name="Kim S."/>
            <person name="Choi T."/>
            <person name="Kim D."/>
            <person name="Ryu S."/>
            <person name="Kim W."/>
        </authorList>
    </citation>
    <scope>NUCLEOTIDE SEQUENCE [LARGE SCALE GENOMIC DNA]</scope>
    <source>
        <tissue evidence="2">Muscle</tissue>
    </source>
</reference>
<dbReference type="Proteomes" id="UP000324222">
    <property type="component" value="Unassembled WGS sequence"/>
</dbReference>
<accession>A0A5B7G1A2</accession>
<feature type="region of interest" description="Disordered" evidence="1">
    <location>
        <begin position="41"/>
        <end position="96"/>
    </location>
</feature>
<organism evidence="2 3">
    <name type="scientific">Portunus trituberculatus</name>
    <name type="common">Swimming crab</name>
    <name type="synonym">Neptunus trituberculatus</name>
    <dbReference type="NCBI Taxonomy" id="210409"/>
    <lineage>
        <taxon>Eukaryota</taxon>
        <taxon>Metazoa</taxon>
        <taxon>Ecdysozoa</taxon>
        <taxon>Arthropoda</taxon>
        <taxon>Crustacea</taxon>
        <taxon>Multicrustacea</taxon>
        <taxon>Malacostraca</taxon>
        <taxon>Eumalacostraca</taxon>
        <taxon>Eucarida</taxon>
        <taxon>Decapoda</taxon>
        <taxon>Pleocyemata</taxon>
        <taxon>Brachyura</taxon>
        <taxon>Eubrachyura</taxon>
        <taxon>Portunoidea</taxon>
        <taxon>Portunidae</taxon>
        <taxon>Portuninae</taxon>
        <taxon>Portunus</taxon>
    </lineage>
</organism>
<sequence length="125" mass="13341">MGEGSRGSRSAIIPTRLGVKYLSFIRVPKEGYLLVNTTFGVGSGSRTLLGHDSGLPGLLRDERQARDPAARQHTGKEPQRKGREGTRDGKEAGRGFAPYRESLTLAVLRAQVFTISGVAGTGMDG</sequence>
<evidence type="ECO:0000313" key="3">
    <source>
        <dbReference type="Proteomes" id="UP000324222"/>
    </source>
</evidence>
<name>A0A5B7G1A2_PORTR</name>
<proteinExistence type="predicted"/>
<comment type="caution">
    <text evidence="2">The sequence shown here is derived from an EMBL/GenBank/DDBJ whole genome shotgun (WGS) entry which is preliminary data.</text>
</comment>
<gene>
    <name evidence="2" type="ORF">E2C01_047711</name>
</gene>
<evidence type="ECO:0000313" key="2">
    <source>
        <dbReference type="EMBL" id="MPC53810.1"/>
    </source>
</evidence>
<feature type="compositionally biased region" description="Basic and acidic residues" evidence="1">
    <location>
        <begin position="59"/>
        <end position="93"/>
    </location>
</feature>
<dbReference type="AlphaFoldDB" id="A0A5B7G1A2"/>